<gene>
    <name evidence="5" type="ORF">CU098_010622</name>
</gene>
<dbReference type="InterPro" id="IPR000727">
    <property type="entry name" value="T_SNARE_dom"/>
</dbReference>
<dbReference type="GO" id="GO:0006906">
    <property type="term" value="P:vesicle fusion"/>
    <property type="evidence" value="ECO:0007669"/>
    <property type="project" value="TreeGrafter"/>
</dbReference>
<keyword evidence="3" id="KW-0812">Transmembrane</keyword>
<evidence type="ECO:0000256" key="2">
    <source>
        <dbReference type="SAM" id="MobiDB-lite"/>
    </source>
</evidence>
<dbReference type="Pfam" id="PF05739">
    <property type="entry name" value="SNARE"/>
    <property type="match status" value="1"/>
</dbReference>
<dbReference type="Proteomes" id="UP000253551">
    <property type="component" value="Unassembled WGS sequence"/>
</dbReference>
<evidence type="ECO:0000313" key="5">
    <source>
        <dbReference type="EMBL" id="RCH94155.1"/>
    </source>
</evidence>
<dbReference type="InterPro" id="IPR045242">
    <property type="entry name" value="Syntaxin"/>
</dbReference>
<dbReference type="AlphaFoldDB" id="A0A367JW74"/>
<dbReference type="InterPro" id="IPR010989">
    <property type="entry name" value="SNARE"/>
</dbReference>
<dbReference type="Gene3D" id="1.20.5.110">
    <property type="match status" value="1"/>
</dbReference>
<dbReference type="PROSITE" id="PS50192">
    <property type="entry name" value="T_SNARE"/>
    <property type="match status" value="1"/>
</dbReference>
<dbReference type="CDD" id="cd15840">
    <property type="entry name" value="SNARE_Qa"/>
    <property type="match status" value="1"/>
</dbReference>
<evidence type="ECO:0000256" key="3">
    <source>
        <dbReference type="SAM" id="Phobius"/>
    </source>
</evidence>
<feature type="transmembrane region" description="Helical" evidence="3">
    <location>
        <begin position="213"/>
        <end position="233"/>
    </location>
</feature>
<dbReference type="PANTHER" id="PTHR19957:SF38">
    <property type="entry name" value="LD27581P"/>
    <property type="match status" value="1"/>
</dbReference>
<dbReference type="PANTHER" id="PTHR19957">
    <property type="entry name" value="SYNTAXIN"/>
    <property type="match status" value="1"/>
</dbReference>
<feature type="domain" description="T-SNARE coiled-coil homology" evidence="4">
    <location>
        <begin position="140"/>
        <end position="202"/>
    </location>
</feature>
<comment type="similarity">
    <text evidence="1">Belongs to the syntaxin family.</text>
</comment>
<dbReference type="OrthoDB" id="364348at2759"/>
<dbReference type="STRING" id="4846.A0A367JW74"/>
<organism evidence="5 6">
    <name type="scientific">Rhizopus stolonifer</name>
    <name type="common">Rhizopus nigricans</name>
    <dbReference type="NCBI Taxonomy" id="4846"/>
    <lineage>
        <taxon>Eukaryota</taxon>
        <taxon>Fungi</taxon>
        <taxon>Fungi incertae sedis</taxon>
        <taxon>Mucoromycota</taxon>
        <taxon>Mucoromycotina</taxon>
        <taxon>Mucoromycetes</taxon>
        <taxon>Mucorales</taxon>
        <taxon>Mucorineae</taxon>
        <taxon>Rhizopodaceae</taxon>
        <taxon>Rhizopus</taxon>
    </lineage>
</organism>
<dbReference type="GO" id="GO:0006886">
    <property type="term" value="P:intracellular protein transport"/>
    <property type="evidence" value="ECO:0007669"/>
    <property type="project" value="TreeGrafter"/>
</dbReference>
<evidence type="ECO:0000259" key="4">
    <source>
        <dbReference type="PROSITE" id="PS50192"/>
    </source>
</evidence>
<sequence length="234" mass="26752">MSFNDVEQGLNSSHDSAYDGGAKDTQEIRGNLHDVTEATRDLIKNASQELKTLSIYNQNNLSILNNKQIRQRKLEQQKLSKDFKNVIDLFQNAQKKSANKLRESVYINDVSQPLDVLEGQHQEQRTVLQEITNEQVEYNELLISEREAEIENIEQGVIELNEIFRDMSFVVSEQESGIQSIYGNVLSIAQNTKQAADELVVANRHQRNARRSMCWFLMIIIVVGFMLALILVLA</sequence>
<dbReference type="InterPro" id="IPR006011">
    <property type="entry name" value="Syntaxin_N"/>
</dbReference>
<accession>A0A367JW74</accession>
<dbReference type="Pfam" id="PF14523">
    <property type="entry name" value="Syntaxin_2"/>
    <property type="match status" value="1"/>
</dbReference>
<feature type="compositionally biased region" description="Polar residues" evidence="2">
    <location>
        <begin position="1"/>
        <end position="15"/>
    </location>
</feature>
<protein>
    <recommendedName>
        <fullName evidence="4">t-SNARE coiled-coil homology domain-containing protein</fullName>
    </recommendedName>
</protein>
<feature type="region of interest" description="Disordered" evidence="2">
    <location>
        <begin position="1"/>
        <end position="24"/>
    </location>
</feature>
<dbReference type="GO" id="GO:0005484">
    <property type="term" value="F:SNAP receptor activity"/>
    <property type="evidence" value="ECO:0007669"/>
    <property type="project" value="TreeGrafter"/>
</dbReference>
<proteinExistence type="inferred from homology"/>
<dbReference type="GO" id="GO:0031201">
    <property type="term" value="C:SNARE complex"/>
    <property type="evidence" value="ECO:0007669"/>
    <property type="project" value="TreeGrafter"/>
</dbReference>
<keyword evidence="3" id="KW-0472">Membrane</keyword>
<evidence type="ECO:0000256" key="1">
    <source>
        <dbReference type="ARBA" id="ARBA00009063"/>
    </source>
</evidence>
<comment type="caution">
    <text evidence="5">The sequence shown here is derived from an EMBL/GenBank/DDBJ whole genome shotgun (WGS) entry which is preliminary data.</text>
</comment>
<dbReference type="SMART" id="SM00397">
    <property type="entry name" value="t_SNARE"/>
    <property type="match status" value="1"/>
</dbReference>
<keyword evidence="6" id="KW-1185">Reference proteome</keyword>
<dbReference type="GO" id="GO:0012505">
    <property type="term" value="C:endomembrane system"/>
    <property type="evidence" value="ECO:0007669"/>
    <property type="project" value="TreeGrafter"/>
</dbReference>
<dbReference type="EMBL" id="PJQM01002594">
    <property type="protein sequence ID" value="RCH94155.1"/>
    <property type="molecule type" value="Genomic_DNA"/>
</dbReference>
<name>A0A367JW74_RHIST</name>
<dbReference type="GO" id="GO:0048278">
    <property type="term" value="P:vesicle docking"/>
    <property type="evidence" value="ECO:0007669"/>
    <property type="project" value="TreeGrafter"/>
</dbReference>
<reference evidence="5 6" key="1">
    <citation type="journal article" date="2018" name="G3 (Bethesda)">
        <title>Phylogenetic and Phylogenomic Definition of Rhizopus Species.</title>
        <authorList>
            <person name="Gryganskyi A.P."/>
            <person name="Golan J."/>
            <person name="Dolatabadi S."/>
            <person name="Mondo S."/>
            <person name="Robb S."/>
            <person name="Idnurm A."/>
            <person name="Muszewska A."/>
            <person name="Steczkiewicz K."/>
            <person name="Masonjones S."/>
            <person name="Liao H.L."/>
            <person name="Gajdeczka M.T."/>
            <person name="Anike F."/>
            <person name="Vuek A."/>
            <person name="Anishchenko I.M."/>
            <person name="Voigt K."/>
            <person name="de Hoog G.S."/>
            <person name="Smith M.E."/>
            <person name="Heitman J."/>
            <person name="Vilgalys R."/>
            <person name="Stajich J.E."/>
        </authorList>
    </citation>
    <scope>NUCLEOTIDE SEQUENCE [LARGE SCALE GENOMIC DNA]</scope>
    <source>
        <strain evidence="5 6">LSU 92-RS-03</strain>
    </source>
</reference>
<evidence type="ECO:0000313" key="6">
    <source>
        <dbReference type="Proteomes" id="UP000253551"/>
    </source>
</evidence>
<dbReference type="GO" id="GO:0000149">
    <property type="term" value="F:SNARE binding"/>
    <property type="evidence" value="ECO:0007669"/>
    <property type="project" value="TreeGrafter"/>
</dbReference>
<keyword evidence="3" id="KW-1133">Transmembrane helix</keyword>
<dbReference type="Gene3D" id="1.20.58.70">
    <property type="match status" value="1"/>
</dbReference>
<dbReference type="SUPFAM" id="SSF47661">
    <property type="entry name" value="t-snare proteins"/>
    <property type="match status" value="1"/>
</dbReference>